<dbReference type="InterPro" id="IPR013103">
    <property type="entry name" value="RVT_2"/>
</dbReference>
<reference evidence="5" key="1">
    <citation type="journal article" date="2016" name="Nat. Genet.">
        <title>A high-quality carrot genome assembly provides new insights into carotenoid accumulation and asterid genome evolution.</title>
        <authorList>
            <person name="Iorizzo M."/>
            <person name="Ellison S."/>
            <person name="Senalik D."/>
            <person name="Zeng P."/>
            <person name="Satapoomin P."/>
            <person name="Huang J."/>
            <person name="Bowman M."/>
            <person name="Iovene M."/>
            <person name="Sanseverino W."/>
            <person name="Cavagnaro P."/>
            <person name="Yildiz M."/>
            <person name="Macko-Podgorni A."/>
            <person name="Moranska E."/>
            <person name="Grzebelus E."/>
            <person name="Grzebelus D."/>
            <person name="Ashrafi H."/>
            <person name="Zheng Z."/>
            <person name="Cheng S."/>
            <person name="Spooner D."/>
            <person name="Van Deynze A."/>
            <person name="Simon P."/>
        </authorList>
    </citation>
    <scope>NUCLEOTIDE SEQUENCE</scope>
    <source>
        <tissue evidence="5">Leaf</tissue>
    </source>
</reference>
<dbReference type="SUPFAM" id="SSF53098">
    <property type="entry name" value="Ribonuclease H-like"/>
    <property type="match status" value="1"/>
</dbReference>
<feature type="domain" description="Reverse transcriptase Ty1/copia-type" evidence="4">
    <location>
        <begin position="207"/>
        <end position="269"/>
    </location>
</feature>
<organism evidence="5 6">
    <name type="scientific">Daucus carota subsp. sativus</name>
    <name type="common">Carrot</name>
    <dbReference type="NCBI Taxonomy" id="79200"/>
    <lineage>
        <taxon>Eukaryota</taxon>
        <taxon>Viridiplantae</taxon>
        <taxon>Streptophyta</taxon>
        <taxon>Embryophyta</taxon>
        <taxon>Tracheophyta</taxon>
        <taxon>Spermatophyta</taxon>
        <taxon>Magnoliopsida</taxon>
        <taxon>eudicotyledons</taxon>
        <taxon>Gunneridae</taxon>
        <taxon>Pentapetalae</taxon>
        <taxon>asterids</taxon>
        <taxon>campanulids</taxon>
        <taxon>Apiales</taxon>
        <taxon>Apiaceae</taxon>
        <taxon>Apioideae</taxon>
        <taxon>Scandiceae</taxon>
        <taxon>Daucinae</taxon>
        <taxon>Daucus</taxon>
        <taxon>Daucus sect. Daucus</taxon>
    </lineage>
</organism>
<dbReference type="Pfam" id="PF07727">
    <property type="entry name" value="RVT_2"/>
    <property type="match status" value="1"/>
</dbReference>
<keyword evidence="6" id="KW-1185">Reference proteome</keyword>
<gene>
    <name evidence="5" type="ORF">DCAR_0832538</name>
</gene>
<dbReference type="GO" id="GO:0046872">
    <property type="term" value="F:metal ion binding"/>
    <property type="evidence" value="ECO:0007669"/>
    <property type="project" value="UniProtKB-KW"/>
</dbReference>
<name>A0AAF0XUG1_DAUCS</name>
<dbReference type="Proteomes" id="UP000077755">
    <property type="component" value="Chromosome 8"/>
</dbReference>
<dbReference type="EMBL" id="CP093350">
    <property type="protein sequence ID" value="WOH13029.1"/>
    <property type="molecule type" value="Genomic_DNA"/>
</dbReference>
<evidence type="ECO:0000256" key="3">
    <source>
        <dbReference type="SAM" id="MobiDB-lite"/>
    </source>
</evidence>
<dbReference type="InterPro" id="IPR012337">
    <property type="entry name" value="RNaseH-like_sf"/>
</dbReference>
<dbReference type="InterPro" id="IPR039537">
    <property type="entry name" value="Retrotran_Ty1/copia-like"/>
</dbReference>
<feature type="compositionally biased region" description="Low complexity" evidence="3">
    <location>
        <begin position="114"/>
        <end position="126"/>
    </location>
</feature>
<dbReference type="GO" id="GO:0003676">
    <property type="term" value="F:nucleic acid binding"/>
    <property type="evidence" value="ECO:0007669"/>
    <property type="project" value="InterPro"/>
</dbReference>
<dbReference type="Gene3D" id="3.30.420.10">
    <property type="entry name" value="Ribonuclease H-like superfamily/Ribonuclease H"/>
    <property type="match status" value="1"/>
</dbReference>
<reference evidence="5" key="2">
    <citation type="submission" date="2022-03" db="EMBL/GenBank/DDBJ databases">
        <title>Draft title - Genomic analysis of global carrot germplasm unveils the trajectory of domestication and the origin of high carotenoid orange carrot.</title>
        <authorList>
            <person name="Iorizzo M."/>
            <person name="Ellison S."/>
            <person name="Senalik D."/>
            <person name="Macko-Podgorni A."/>
            <person name="Grzebelus D."/>
            <person name="Bostan H."/>
            <person name="Rolling W."/>
            <person name="Curaba J."/>
            <person name="Simon P."/>
        </authorList>
    </citation>
    <scope>NUCLEOTIDE SEQUENCE</scope>
    <source>
        <tissue evidence="5">Leaf</tissue>
    </source>
</reference>
<evidence type="ECO:0000256" key="1">
    <source>
        <dbReference type="ARBA" id="ARBA00022723"/>
    </source>
</evidence>
<dbReference type="PANTHER" id="PTHR42648:SF20">
    <property type="entry name" value="RNA-DIRECTED DNA POLYMERASE"/>
    <property type="match status" value="1"/>
</dbReference>
<dbReference type="InterPro" id="IPR036397">
    <property type="entry name" value="RNaseH_sf"/>
</dbReference>
<proteinExistence type="predicted"/>
<sequence length="279" mass="31319">MINSMLINSGLPKYMWGEALNTACHILNRVPLKHMDKTPYELWKGRKTSLKYLRVWGCLAKVLVPEHKRKKLGPKTVDILKSDIDGIVANTIVEFRDATFFEDVFPMKTGIPQSSSSDDPTHTSSSIPDHVKKMTNVGANPASSSTPNEVEEPRRSKRVKVVKDFGSDFITYNVEDEPLTFRQAMDSSESRHWKGAVKSEIDSIVSNGTWELVDLPPGCSTIGCKWIFKKKMKPDGSIDKYKARLVAKGFRQREGIDYFDTYSPVASVSLNVKTTLSVT</sequence>
<protein>
    <recommendedName>
        <fullName evidence="4">Reverse transcriptase Ty1/copia-type domain-containing protein</fullName>
    </recommendedName>
</protein>
<keyword evidence="1" id="KW-0479">Metal-binding</keyword>
<dbReference type="PANTHER" id="PTHR42648">
    <property type="entry name" value="TRANSPOSASE, PUTATIVE-RELATED"/>
    <property type="match status" value="1"/>
</dbReference>
<evidence type="ECO:0000256" key="2">
    <source>
        <dbReference type="ARBA" id="ARBA00022801"/>
    </source>
</evidence>
<evidence type="ECO:0000313" key="5">
    <source>
        <dbReference type="EMBL" id="WOH13029.1"/>
    </source>
</evidence>
<keyword evidence="2" id="KW-0378">Hydrolase</keyword>
<dbReference type="GO" id="GO:0016787">
    <property type="term" value="F:hydrolase activity"/>
    <property type="evidence" value="ECO:0007669"/>
    <property type="project" value="UniProtKB-KW"/>
</dbReference>
<evidence type="ECO:0000313" key="6">
    <source>
        <dbReference type="Proteomes" id="UP000077755"/>
    </source>
</evidence>
<evidence type="ECO:0000259" key="4">
    <source>
        <dbReference type="Pfam" id="PF07727"/>
    </source>
</evidence>
<dbReference type="AlphaFoldDB" id="A0AAF0XUG1"/>
<accession>A0AAF0XUG1</accession>
<feature type="compositionally biased region" description="Polar residues" evidence="3">
    <location>
        <begin position="137"/>
        <end position="148"/>
    </location>
</feature>
<feature type="region of interest" description="Disordered" evidence="3">
    <location>
        <begin position="111"/>
        <end position="155"/>
    </location>
</feature>